<dbReference type="WBParaSite" id="Smp_141940.1">
    <property type="protein sequence ID" value="Smp_141940.1"/>
    <property type="gene ID" value="Smp_141940"/>
</dbReference>
<dbReference type="HOGENOM" id="CLU_1476954_0_0_1"/>
<keyword evidence="1" id="KW-1185">Reference proteome</keyword>
<dbReference type="OrthoDB" id="6223809at2759"/>
<dbReference type="CTD" id="8351259"/>
<accession>G4VM52</accession>
<proteinExistence type="predicted"/>
<dbReference type="Proteomes" id="UP000008854">
    <property type="component" value="Unassembled WGS sequence"/>
</dbReference>
<evidence type="ECO:0000313" key="2">
    <source>
        <dbReference type="WBParaSite" id="Smp_141940.1"/>
    </source>
</evidence>
<dbReference type="GeneID" id="8351259"/>
<name>G4VM52_SCHMA</name>
<dbReference type="RefSeq" id="XP_018653156.1">
    <property type="nucleotide sequence ID" value="XM_018798190.1"/>
</dbReference>
<dbReference type="PhylomeDB" id="G4VM52"/>
<reference evidence="2" key="2">
    <citation type="submission" date="2018-12" db="UniProtKB">
        <authorList>
            <consortium name="WormBaseParasite"/>
        </authorList>
    </citation>
    <scope>IDENTIFICATION</scope>
    <source>
        <strain evidence="2">Puerto Rican</strain>
    </source>
</reference>
<organism evidence="1 2">
    <name type="scientific">Schistosoma mansoni</name>
    <name type="common">Blood fluke</name>
    <dbReference type="NCBI Taxonomy" id="6183"/>
    <lineage>
        <taxon>Eukaryota</taxon>
        <taxon>Metazoa</taxon>
        <taxon>Spiralia</taxon>
        <taxon>Lophotrochozoa</taxon>
        <taxon>Platyhelminthes</taxon>
        <taxon>Trematoda</taxon>
        <taxon>Digenea</taxon>
        <taxon>Strigeidida</taxon>
        <taxon>Schistosomatoidea</taxon>
        <taxon>Schistosomatidae</taxon>
        <taxon>Schistosoma</taxon>
    </lineage>
</organism>
<protein>
    <submittedName>
        <fullName evidence="2">PB1 domain-containing protein</fullName>
    </submittedName>
</protein>
<sequence length="183" mass="20959">MKLPRSGSLITITSNKSEKKHGHLKTMLAIKFFIYNPGYSIPITYRLQLSLFKNMNWNKLIQKLHEITHNQFSGFILTWDDGFHNCIITDVKDIIKAIEYLQSKQLLDDNCLHVKVNSLPKSLPNQNVSTTNSSKALNQVHLPTYSEAIGSQTTLLTKPNRIEDKIIIIRNNQQDRNQGNTVN</sequence>
<evidence type="ECO:0000313" key="1">
    <source>
        <dbReference type="Proteomes" id="UP000008854"/>
    </source>
</evidence>
<dbReference type="AlphaFoldDB" id="G4VM52"/>
<reference evidence="1" key="1">
    <citation type="journal article" date="2012" name="PLoS Negl. Trop. Dis.">
        <title>A systematically improved high quality genome and transcriptome of the human blood fluke Schistosoma mansoni.</title>
        <authorList>
            <person name="Protasio A.V."/>
            <person name="Tsai I.J."/>
            <person name="Babbage A."/>
            <person name="Nichol S."/>
            <person name="Hunt M."/>
            <person name="Aslett M.A."/>
            <person name="De Silva N."/>
            <person name="Velarde G.S."/>
            <person name="Anderson T.J."/>
            <person name="Clark R.C."/>
            <person name="Davidson C."/>
            <person name="Dillon G.P."/>
            <person name="Holroyd N.E."/>
            <person name="LoVerde P.T."/>
            <person name="Lloyd C."/>
            <person name="McQuillan J."/>
            <person name="Oliveira G."/>
            <person name="Otto T.D."/>
            <person name="Parker-Manuel S.J."/>
            <person name="Quail M.A."/>
            <person name="Wilson R.A."/>
            <person name="Zerlotini A."/>
            <person name="Dunne D.W."/>
            <person name="Berriman M."/>
        </authorList>
    </citation>
    <scope>NUCLEOTIDE SEQUENCE [LARGE SCALE GENOMIC DNA]</scope>
    <source>
        <strain evidence="1">Puerto Rican</strain>
    </source>
</reference>
<dbReference type="InParanoid" id="G4VM52"/>
<dbReference type="KEGG" id="smm:Smp_141940"/>